<dbReference type="EC" id="2.5.1.3" evidence="10"/>
<dbReference type="InterPro" id="IPR022998">
    <property type="entry name" value="ThiamineP_synth_TenI"/>
</dbReference>
<comment type="pathway">
    <text evidence="2 10 12">Cofactor biosynthesis; thiamine diphosphate biosynthesis; thiamine phosphate from 4-amino-2-methyl-5-diphosphomethylpyrimidine and 4-methyl-5-(2-phosphoethyl)-thiazole: step 1/1.</text>
</comment>
<dbReference type="Gene3D" id="3.20.20.70">
    <property type="entry name" value="Aldolase class I"/>
    <property type="match status" value="1"/>
</dbReference>
<organism evidence="14 15">
    <name type="scientific">Virgisporangium ochraceum</name>
    <dbReference type="NCBI Taxonomy" id="65505"/>
    <lineage>
        <taxon>Bacteria</taxon>
        <taxon>Bacillati</taxon>
        <taxon>Actinomycetota</taxon>
        <taxon>Actinomycetes</taxon>
        <taxon>Micromonosporales</taxon>
        <taxon>Micromonosporaceae</taxon>
        <taxon>Virgisporangium</taxon>
    </lineage>
</organism>
<evidence type="ECO:0000256" key="6">
    <source>
        <dbReference type="ARBA" id="ARBA00022977"/>
    </source>
</evidence>
<evidence type="ECO:0000256" key="9">
    <source>
        <dbReference type="ARBA" id="ARBA00047883"/>
    </source>
</evidence>
<evidence type="ECO:0000256" key="3">
    <source>
        <dbReference type="ARBA" id="ARBA00022679"/>
    </source>
</evidence>
<evidence type="ECO:0000313" key="14">
    <source>
        <dbReference type="EMBL" id="GIJ74965.1"/>
    </source>
</evidence>
<feature type="binding site" evidence="10">
    <location>
        <position position="156"/>
    </location>
    <ligand>
        <name>4-amino-2-methyl-5-(diphosphooxymethyl)pyrimidine</name>
        <dbReference type="ChEBI" id="CHEBI:57841"/>
    </ligand>
</feature>
<evidence type="ECO:0000256" key="10">
    <source>
        <dbReference type="HAMAP-Rule" id="MF_00097"/>
    </source>
</evidence>
<comment type="similarity">
    <text evidence="10 11">Belongs to the thiamine-phosphate synthase family.</text>
</comment>
<feature type="binding site" evidence="10">
    <location>
        <position position="184"/>
    </location>
    <ligand>
        <name>2-[(2R,5Z)-2-carboxy-4-methylthiazol-5(2H)-ylidene]ethyl phosphate</name>
        <dbReference type="ChEBI" id="CHEBI:62899"/>
    </ligand>
</feature>
<dbReference type="GO" id="GO:0005737">
    <property type="term" value="C:cytoplasm"/>
    <property type="evidence" value="ECO:0007669"/>
    <property type="project" value="TreeGrafter"/>
</dbReference>
<evidence type="ECO:0000256" key="8">
    <source>
        <dbReference type="ARBA" id="ARBA00047851"/>
    </source>
</evidence>
<keyword evidence="4 10" id="KW-0479">Metal-binding</keyword>
<evidence type="ECO:0000313" key="15">
    <source>
        <dbReference type="Proteomes" id="UP000635606"/>
    </source>
</evidence>
<keyword evidence="15" id="KW-1185">Reference proteome</keyword>
<proteinExistence type="inferred from homology"/>
<feature type="domain" description="Thiamine phosphate synthase/TenI" evidence="13">
    <location>
        <begin position="27"/>
        <end position="207"/>
    </location>
</feature>
<comment type="catalytic activity">
    <reaction evidence="9 10 11">
        <text>2-[(2R,5Z)-2-carboxy-4-methylthiazol-5(2H)-ylidene]ethyl phosphate + 4-amino-2-methyl-5-(diphosphooxymethyl)pyrimidine + 2 H(+) = thiamine phosphate + CO2 + diphosphate</text>
        <dbReference type="Rhea" id="RHEA:47844"/>
        <dbReference type="ChEBI" id="CHEBI:15378"/>
        <dbReference type="ChEBI" id="CHEBI:16526"/>
        <dbReference type="ChEBI" id="CHEBI:33019"/>
        <dbReference type="ChEBI" id="CHEBI:37575"/>
        <dbReference type="ChEBI" id="CHEBI:57841"/>
        <dbReference type="ChEBI" id="CHEBI:62899"/>
        <dbReference type="EC" id="2.5.1.3"/>
    </reaction>
</comment>
<dbReference type="PANTHER" id="PTHR20857">
    <property type="entry name" value="THIAMINE-PHOSPHATE PYROPHOSPHORYLASE"/>
    <property type="match status" value="1"/>
</dbReference>
<dbReference type="AlphaFoldDB" id="A0A8J4EGN2"/>
<dbReference type="InterPro" id="IPR034291">
    <property type="entry name" value="TMP_synthase"/>
</dbReference>
<feature type="binding site" evidence="10">
    <location>
        <position position="89"/>
    </location>
    <ligand>
        <name>Mg(2+)</name>
        <dbReference type="ChEBI" id="CHEBI:18420"/>
    </ligand>
</feature>
<protein>
    <recommendedName>
        <fullName evidence="10">Thiamine-phosphate synthase</fullName>
        <shortName evidence="10">TP synthase</shortName>
        <shortName evidence="10">TPS</shortName>
        <ecNumber evidence="10">2.5.1.3</ecNumber>
    </recommendedName>
    <alternativeName>
        <fullName evidence="10">Thiamine-phosphate pyrophosphorylase</fullName>
        <shortName evidence="10">TMP pyrophosphorylase</shortName>
        <shortName evidence="10">TMP-PPase</shortName>
    </alternativeName>
</protein>
<evidence type="ECO:0000256" key="5">
    <source>
        <dbReference type="ARBA" id="ARBA00022842"/>
    </source>
</evidence>
<reference evidence="14" key="1">
    <citation type="submission" date="2021-01" db="EMBL/GenBank/DDBJ databases">
        <title>Whole genome shotgun sequence of Virgisporangium ochraceum NBRC 16418.</title>
        <authorList>
            <person name="Komaki H."/>
            <person name="Tamura T."/>
        </authorList>
    </citation>
    <scope>NUCLEOTIDE SEQUENCE</scope>
    <source>
        <strain evidence="14">NBRC 16418</strain>
    </source>
</reference>
<evidence type="ECO:0000256" key="1">
    <source>
        <dbReference type="ARBA" id="ARBA00003814"/>
    </source>
</evidence>
<dbReference type="InterPro" id="IPR036206">
    <property type="entry name" value="ThiamineP_synth_sf"/>
</dbReference>
<dbReference type="PANTHER" id="PTHR20857:SF15">
    <property type="entry name" value="THIAMINE-PHOSPHATE SYNTHASE"/>
    <property type="match status" value="1"/>
</dbReference>
<comment type="caution">
    <text evidence="10">Lacks conserved residue(s) required for the propagation of feature annotation.</text>
</comment>
<gene>
    <name evidence="14" type="primary">thiE_2</name>
    <name evidence="10" type="synonym">thiE</name>
    <name evidence="14" type="ORF">Voc01_098820</name>
</gene>
<evidence type="ECO:0000256" key="4">
    <source>
        <dbReference type="ARBA" id="ARBA00022723"/>
    </source>
</evidence>
<dbReference type="InterPro" id="IPR013785">
    <property type="entry name" value="Aldolase_TIM"/>
</dbReference>
<dbReference type="GO" id="GO:0004789">
    <property type="term" value="F:thiamine-phosphate diphosphorylase activity"/>
    <property type="evidence" value="ECO:0007669"/>
    <property type="project" value="UniProtKB-UniRule"/>
</dbReference>
<dbReference type="GO" id="GO:0009229">
    <property type="term" value="P:thiamine diphosphate biosynthetic process"/>
    <property type="evidence" value="ECO:0007669"/>
    <property type="project" value="UniProtKB-UniRule"/>
</dbReference>
<comment type="catalytic activity">
    <reaction evidence="8 10 11">
        <text>2-(2-carboxy-4-methylthiazol-5-yl)ethyl phosphate + 4-amino-2-methyl-5-(diphosphooxymethyl)pyrimidine + 2 H(+) = thiamine phosphate + CO2 + diphosphate</text>
        <dbReference type="Rhea" id="RHEA:47848"/>
        <dbReference type="ChEBI" id="CHEBI:15378"/>
        <dbReference type="ChEBI" id="CHEBI:16526"/>
        <dbReference type="ChEBI" id="CHEBI:33019"/>
        <dbReference type="ChEBI" id="CHEBI:37575"/>
        <dbReference type="ChEBI" id="CHEBI:57841"/>
        <dbReference type="ChEBI" id="CHEBI:62890"/>
        <dbReference type="EC" id="2.5.1.3"/>
    </reaction>
</comment>
<accession>A0A8J4EGN2</accession>
<dbReference type="EMBL" id="BOPH01000146">
    <property type="protein sequence ID" value="GIJ74965.1"/>
    <property type="molecule type" value="Genomic_DNA"/>
</dbReference>
<dbReference type="Pfam" id="PF02581">
    <property type="entry name" value="TMP-TENI"/>
    <property type="match status" value="1"/>
</dbReference>
<name>A0A8J4EGN2_9ACTN</name>
<evidence type="ECO:0000256" key="2">
    <source>
        <dbReference type="ARBA" id="ARBA00005165"/>
    </source>
</evidence>
<dbReference type="CDD" id="cd00564">
    <property type="entry name" value="TMP_TenI"/>
    <property type="match status" value="1"/>
</dbReference>
<comment type="caution">
    <text evidence="14">The sequence shown here is derived from an EMBL/GenBank/DDBJ whole genome shotgun (WGS) entry which is preliminary data.</text>
</comment>
<evidence type="ECO:0000259" key="13">
    <source>
        <dbReference type="Pfam" id="PF02581"/>
    </source>
</evidence>
<feature type="binding site" evidence="10">
    <location>
        <position position="127"/>
    </location>
    <ligand>
        <name>4-amino-2-methyl-5-(diphosphooxymethyl)pyrimidine</name>
        <dbReference type="ChEBI" id="CHEBI:57841"/>
    </ligand>
</feature>
<dbReference type="Proteomes" id="UP000635606">
    <property type="component" value="Unassembled WGS sequence"/>
</dbReference>
<dbReference type="GO" id="GO:0009228">
    <property type="term" value="P:thiamine biosynthetic process"/>
    <property type="evidence" value="ECO:0007669"/>
    <property type="project" value="UniProtKB-KW"/>
</dbReference>
<keyword evidence="6 10" id="KW-0784">Thiamine biosynthesis</keyword>
<keyword evidence="5 10" id="KW-0460">Magnesium</keyword>
<dbReference type="HAMAP" id="MF_00097">
    <property type="entry name" value="TMP_synthase"/>
    <property type="match status" value="1"/>
</dbReference>
<evidence type="ECO:0000256" key="7">
    <source>
        <dbReference type="ARBA" id="ARBA00047334"/>
    </source>
</evidence>
<comment type="cofactor">
    <cofactor evidence="10">
        <name>Mg(2+)</name>
        <dbReference type="ChEBI" id="CHEBI:18420"/>
    </cofactor>
    <text evidence="10">Binds 1 Mg(2+) ion per subunit.</text>
</comment>
<evidence type="ECO:0000256" key="12">
    <source>
        <dbReference type="RuleBase" id="RU004253"/>
    </source>
</evidence>
<keyword evidence="3 10" id="KW-0808">Transferase</keyword>
<dbReference type="UniPathway" id="UPA00060">
    <property type="reaction ID" value="UER00141"/>
</dbReference>
<comment type="function">
    <text evidence="1 10">Condenses 4-methyl-5-(beta-hydroxyethyl)thiazole monophosphate (THZ-P) and 2-methyl-4-amino-5-hydroxymethyl pyrimidine pyrophosphate (HMP-PP) to form thiamine monophosphate (TMP).</text>
</comment>
<dbReference type="GO" id="GO:0000287">
    <property type="term" value="F:magnesium ion binding"/>
    <property type="evidence" value="ECO:0007669"/>
    <property type="project" value="UniProtKB-UniRule"/>
</dbReference>
<feature type="binding site" evidence="10">
    <location>
        <position position="88"/>
    </location>
    <ligand>
        <name>4-amino-2-methyl-5-(diphosphooxymethyl)pyrimidine</name>
        <dbReference type="ChEBI" id="CHEBI:57841"/>
    </ligand>
</feature>
<dbReference type="SUPFAM" id="SSF51391">
    <property type="entry name" value="Thiamin phosphate synthase"/>
    <property type="match status" value="1"/>
</dbReference>
<sequence>MSPRPLNLIRVMPAQEEECLMPRIGRLHLVTDATAGRDVPGTVAAALAGGVDTVQVRVGSAVSDREAFELAGVVLGLCRAAGATCLVNDRLHVALAVGADGGHVGGTDLPVEAARRVLGPRAVLGATARDPDAARLAVAAGADYLGTGPAYVSTTKTTLPPPIGPAGVAAVADAVEVPVIAIGGVTEETAGALLAAGAHGVAVVAAICSADDPRGAAARLATLVAG</sequence>
<feature type="binding site" evidence="10">
    <location>
        <begin position="153"/>
        <end position="155"/>
    </location>
    <ligand>
        <name>2-[(2R,5Z)-2-carboxy-4-methylthiazol-5(2H)-ylidene]ethyl phosphate</name>
        <dbReference type="ChEBI" id="CHEBI:62899"/>
    </ligand>
</feature>
<dbReference type="NCBIfam" id="TIGR00693">
    <property type="entry name" value="thiE"/>
    <property type="match status" value="1"/>
</dbReference>
<comment type="catalytic activity">
    <reaction evidence="7 10 11">
        <text>4-methyl-5-(2-phosphooxyethyl)-thiazole + 4-amino-2-methyl-5-(diphosphooxymethyl)pyrimidine + H(+) = thiamine phosphate + diphosphate</text>
        <dbReference type="Rhea" id="RHEA:22328"/>
        <dbReference type="ChEBI" id="CHEBI:15378"/>
        <dbReference type="ChEBI" id="CHEBI:33019"/>
        <dbReference type="ChEBI" id="CHEBI:37575"/>
        <dbReference type="ChEBI" id="CHEBI:57841"/>
        <dbReference type="ChEBI" id="CHEBI:58296"/>
        <dbReference type="EC" id="2.5.1.3"/>
    </reaction>
</comment>
<feature type="binding site" evidence="10">
    <location>
        <position position="108"/>
    </location>
    <ligand>
        <name>Mg(2+)</name>
        <dbReference type="ChEBI" id="CHEBI:18420"/>
    </ligand>
</feature>
<evidence type="ECO:0000256" key="11">
    <source>
        <dbReference type="RuleBase" id="RU003826"/>
    </source>
</evidence>